<dbReference type="PANTHER" id="PTHR46844">
    <property type="entry name" value="SLR5058 PROTEIN"/>
    <property type="match status" value="1"/>
</dbReference>
<evidence type="ECO:0000313" key="2">
    <source>
        <dbReference type="EMBL" id="MBB4980091.1"/>
    </source>
</evidence>
<dbReference type="Pfam" id="PF13646">
    <property type="entry name" value="HEAT_2"/>
    <property type="match status" value="1"/>
</dbReference>
<keyword evidence="2" id="KW-0547">Nucleotide-binding</keyword>
<dbReference type="EMBL" id="JACHJY010000001">
    <property type="protein sequence ID" value="MBB4980091.1"/>
    <property type="molecule type" value="Genomic_DNA"/>
</dbReference>
<keyword evidence="3" id="KW-1185">Reference proteome</keyword>
<feature type="domain" description="NACHT" evidence="1">
    <location>
        <begin position="232"/>
        <end position="330"/>
    </location>
</feature>
<evidence type="ECO:0000313" key="3">
    <source>
        <dbReference type="Proteomes" id="UP000582643"/>
    </source>
</evidence>
<protein>
    <submittedName>
        <fullName evidence="2">Energy-coupling factor transporter ATP-binding protein EcfA2</fullName>
    </submittedName>
</protein>
<dbReference type="InterPro" id="IPR003593">
    <property type="entry name" value="AAA+_ATPase"/>
</dbReference>
<dbReference type="Pfam" id="PF05729">
    <property type="entry name" value="NACHT"/>
    <property type="match status" value="1"/>
</dbReference>
<dbReference type="InterPro" id="IPR007111">
    <property type="entry name" value="NACHT_NTPase"/>
</dbReference>
<dbReference type="AlphaFoldDB" id="A0A7W7TVH2"/>
<sequence length="1197" mass="133352">MERGAEARRRFADWLHEVHVAAGTPSSDKLEASSRAAGRKGRALSSSGVQRLLSGKLVKAPEWEFVTAFLDACVACAPASAPVPAALVARPLWWNRHQQLVTVLATTRSPARSRGGQGDEPSDAHAVKTYARRVRESYGRLDLEVLTPDNDQSVQQKVELREVFVVPTVRADPPPVELSRELMVRLLQGEELAAEDELPPGLDLALLDSLVEAYRQRPPEHVLEVLAREENRRVVLLGDPGAGKSTLAHYLAMTLTADPDPCGPLAPLAGHVPLVVELRHYAQPAWRQTTFEDFLEHLWVTEGMALPRPTLSRLLGEGRIILVFDGLDEIFDPEFRAETARRIAGFAARHERCRVVVTSRVVGYQRKTLDGADFTHYMIQDLDTPRIHAFARRWFDTACPEQPALADRLFNRFKDAVAHSASVRELAGNPLLLTILAILGRRQTLPRDRHGVYQHAVTVLVARWDRDAKHLTTHLSGSVADALDALGQVERLEMLRLLARRMQEGAGGISGNYIPEADIEDVFRQYLQLCDIPPDVARRAARAMVQQLRERNFILARYGGGAWGFVHRTFLEYLAAADIVHRYEHEREWTPEALVHEVLLPRARDTTWHEVILLLAGQLRERDTGTLVDGLVDAAASGDLGERLSLALRALAEVKKIGVLAPQSTTVVDGITRVLGLESLRRGEYLTFGPSYLPVEAAAPALASFSEHWTGRGRFLAWFHVWGQFLPGPTAARLACALHRDETAVIAYARFTWSPGGRAAAVAELAARWSGSPVALETVRTCAVHDEDVQVRGTALRALVSATADTERAEELHAFLQDRAVRDPAPGPRKQALDHLLAGYPDDRTRRFFEQRAVHDRFDAVRAHAESLVDRLTWPDGDGGEKHEDARIPLFARQRALARLEGRLEEEGPESEAEWALTAWRSGRYRPLVELGEPFRPASVEKELALWLRNHPDDLRMLMRDVHRLTEDTLRSLSKALNRDVREYRPLSSFRIRSAALAIIGLAPGEDTRDFLVACARELPDDELRVEAAHVLAETQNDDPAVAALLLDLAQHDPVPAVRLSLVRSLARDCSHRPAVRDVLYTCAAGDPDADVRLHALNWMAQWWPDHPGWEALFGTDAPGGGQDERLLRLKALASGGRDEELTRALAAEPEAPVREQLRHVRLLQEAPERTARAVFRHRLLTGFGRLLKARRRAAAP</sequence>
<dbReference type="Proteomes" id="UP000582643">
    <property type="component" value="Unassembled WGS sequence"/>
</dbReference>
<name>A0A7W7TVH2_9ACTN</name>
<evidence type="ECO:0000259" key="1">
    <source>
        <dbReference type="PROSITE" id="PS50837"/>
    </source>
</evidence>
<dbReference type="SUPFAM" id="SSF48371">
    <property type="entry name" value="ARM repeat"/>
    <property type="match status" value="1"/>
</dbReference>
<dbReference type="GO" id="GO:0005524">
    <property type="term" value="F:ATP binding"/>
    <property type="evidence" value="ECO:0007669"/>
    <property type="project" value="UniProtKB-KW"/>
</dbReference>
<dbReference type="Gene3D" id="1.25.10.10">
    <property type="entry name" value="Leucine-rich Repeat Variant"/>
    <property type="match status" value="1"/>
</dbReference>
<comment type="caution">
    <text evidence="2">The sequence shown here is derived from an EMBL/GenBank/DDBJ whole genome shotgun (WGS) entry which is preliminary data.</text>
</comment>
<dbReference type="InterPro" id="IPR027417">
    <property type="entry name" value="P-loop_NTPase"/>
</dbReference>
<gene>
    <name evidence="2" type="ORF">GGE06_000979</name>
</gene>
<dbReference type="Gene3D" id="3.40.50.300">
    <property type="entry name" value="P-loop containing nucleotide triphosphate hydrolases"/>
    <property type="match status" value="1"/>
</dbReference>
<dbReference type="InterPro" id="IPR011989">
    <property type="entry name" value="ARM-like"/>
</dbReference>
<proteinExistence type="predicted"/>
<keyword evidence="2" id="KW-0067">ATP-binding</keyword>
<dbReference type="PROSITE" id="PS50837">
    <property type="entry name" value="NACHT"/>
    <property type="match status" value="1"/>
</dbReference>
<dbReference type="RefSeq" id="WP_184930083.1">
    <property type="nucleotide sequence ID" value="NZ_JACHJY010000001.1"/>
</dbReference>
<dbReference type="SMART" id="SM00382">
    <property type="entry name" value="AAA"/>
    <property type="match status" value="1"/>
</dbReference>
<organism evidence="2 3">
    <name type="scientific">Streptomyces nymphaeiformis</name>
    <dbReference type="NCBI Taxonomy" id="2663842"/>
    <lineage>
        <taxon>Bacteria</taxon>
        <taxon>Bacillati</taxon>
        <taxon>Actinomycetota</taxon>
        <taxon>Actinomycetes</taxon>
        <taxon>Kitasatosporales</taxon>
        <taxon>Streptomycetaceae</taxon>
        <taxon>Streptomyces</taxon>
    </lineage>
</organism>
<dbReference type="PANTHER" id="PTHR46844:SF1">
    <property type="entry name" value="SLR5058 PROTEIN"/>
    <property type="match status" value="1"/>
</dbReference>
<dbReference type="SUPFAM" id="SSF52540">
    <property type="entry name" value="P-loop containing nucleoside triphosphate hydrolases"/>
    <property type="match status" value="1"/>
</dbReference>
<accession>A0A7W7TVH2</accession>
<reference evidence="2 3" key="1">
    <citation type="submission" date="2020-08" db="EMBL/GenBank/DDBJ databases">
        <title>Genomic Encyclopedia of Type Strains, Phase III (KMG-III): the genomes of soil and plant-associated and newly described type strains.</title>
        <authorList>
            <person name="Whitman W."/>
        </authorList>
    </citation>
    <scope>NUCLEOTIDE SEQUENCE [LARGE SCALE GENOMIC DNA]</scope>
    <source>
        <strain evidence="2 3">SFB5A</strain>
    </source>
</reference>
<dbReference type="InterPro" id="IPR016024">
    <property type="entry name" value="ARM-type_fold"/>
</dbReference>